<dbReference type="GO" id="GO:0003824">
    <property type="term" value="F:catalytic activity"/>
    <property type="evidence" value="ECO:0007669"/>
    <property type="project" value="InterPro"/>
</dbReference>
<organism evidence="2">
    <name type="scientific">Arabidopsis lyrata subsp. lyrata</name>
    <name type="common">Lyre-leaved rock-cress</name>
    <dbReference type="NCBI Taxonomy" id="81972"/>
    <lineage>
        <taxon>Eukaryota</taxon>
        <taxon>Viridiplantae</taxon>
        <taxon>Streptophyta</taxon>
        <taxon>Embryophyta</taxon>
        <taxon>Tracheophyta</taxon>
        <taxon>Spermatophyta</taxon>
        <taxon>Magnoliopsida</taxon>
        <taxon>eudicotyledons</taxon>
        <taxon>Gunneridae</taxon>
        <taxon>Pentapetalae</taxon>
        <taxon>rosids</taxon>
        <taxon>malvids</taxon>
        <taxon>Brassicales</taxon>
        <taxon>Brassicaceae</taxon>
        <taxon>Camelineae</taxon>
        <taxon>Arabidopsis</taxon>
    </lineage>
</organism>
<evidence type="ECO:0000313" key="1">
    <source>
        <dbReference type="EMBL" id="EFH39030.1"/>
    </source>
</evidence>
<evidence type="ECO:0000313" key="2">
    <source>
        <dbReference type="Proteomes" id="UP000008694"/>
    </source>
</evidence>
<name>D7MWQ1_ARALL</name>
<dbReference type="Pfam" id="PF02567">
    <property type="entry name" value="PhzC-PhzF"/>
    <property type="match status" value="1"/>
</dbReference>
<dbReference type="Gramene" id="scaffold_17200001.1">
    <property type="protein sequence ID" value="scaffold_17200001.1"/>
    <property type="gene ID" value="scaffold_17200001.1"/>
</dbReference>
<reference evidence="2" key="1">
    <citation type="journal article" date="2011" name="Nat. Genet.">
        <title>The Arabidopsis lyrata genome sequence and the basis of rapid genome size change.</title>
        <authorList>
            <person name="Hu T.T."/>
            <person name="Pattyn P."/>
            <person name="Bakker E.G."/>
            <person name="Cao J."/>
            <person name="Cheng J.-F."/>
            <person name="Clark R.M."/>
            <person name="Fahlgren N."/>
            <person name="Fawcett J.A."/>
            <person name="Grimwood J."/>
            <person name="Gundlach H."/>
            <person name="Haberer G."/>
            <person name="Hollister J.D."/>
            <person name="Ossowski S."/>
            <person name="Ottilar R.P."/>
            <person name="Salamov A.A."/>
            <person name="Schneeberger K."/>
            <person name="Spannagl M."/>
            <person name="Wang X."/>
            <person name="Yang L."/>
            <person name="Nasrallah M.E."/>
            <person name="Bergelson J."/>
            <person name="Carrington J.C."/>
            <person name="Gaut B.S."/>
            <person name="Schmutz J."/>
            <person name="Mayer K.F.X."/>
            <person name="Van de Peer Y."/>
            <person name="Grigoriev I.V."/>
            <person name="Nordborg M."/>
            <person name="Weigel D."/>
            <person name="Guo Y.-L."/>
        </authorList>
    </citation>
    <scope>NUCLEOTIDE SEQUENCE [LARGE SCALE GENOMIC DNA]</scope>
    <source>
        <strain evidence="2">cv. MN47</strain>
    </source>
</reference>
<gene>
    <name evidence="1" type="ORF">ARALYDRAFT_920282</name>
</gene>
<accession>D7MWQ1</accession>
<dbReference type="STRING" id="81972.D7MWQ1"/>
<protein>
    <submittedName>
        <fullName evidence="1">Uncharacterized protein</fullName>
    </submittedName>
</protein>
<dbReference type="Gene3D" id="3.10.310.10">
    <property type="entry name" value="Diaminopimelate Epimerase, Chain A, domain 1"/>
    <property type="match status" value="1"/>
</dbReference>
<dbReference type="InterPro" id="IPR003719">
    <property type="entry name" value="Phenazine_PhzF-like"/>
</dbReference>
<keyword evidence="2" id="KW-1185">Reference proteome</keyword>
<dbReference type="AlphaFoldDB" id="D7MWQ1"/>
<sequence>MCILEEEHEREDEWLHSLAAEFNVSETSFFTLITGFEACFRLRWFTPIIEFC</sequence>
<proteinExistence type="predicted"/>
<dbReference type="HOGENOM" id="CLU_3089971_0_0_1"/>
<dbReference type="Proteomes" id="UP000008694">
    <property type="component" value="Unassembled WGS sequence"/>
</dbReference>
<dbReference type="SUPFAM" id="SSF54506">
    <property type="entry name" value="Diaminopimelate epimerase-like"/>
    <property type="match status" value="1"/>
</dbReference>
<dbReference type="EMBL" id="GL348837">
    <property type="protein sequence ID" value="EFH39030.1"/>
    <property type="molecule type" value="Genomic_DNA"/>
</dbReference>
<dbReference type="eggNOG" id="KOG3033">
    <property type="taxonomic scope" value="Eukaryota"/>
</dbReference>